<reference evidence="11 12" key="1">
    <citation type="journal article" date="2018" name="Proc. R. Soc. B">
        <title>A non-coding region near Follistatin controls head colour polymorphism in the Gouldian finch.</title>
        <authorList>
            <person name="Toomey M.B."/>
            <person name="Marques C.I."/>
            <person name="Andrade P."/>
            <person name="Araujo P.M."/>
            <person name="Sabatino S."/>
            <person name="Gazda M.A."/>
            <person name="Afonso S."/>
            <person name="Lopes R.J."/>
            <person name="Corbo J.C."/>
            <person name="Carneiro M."/>
        </authorList>
    </citation>
    <scope>NUCLEOTIDE SEQUENCE [LARGE SCALE GENOMIC DNA]</scope>
    <source>
        <strain evidence="11">Red01</strain>
        <tissue evidence="11">Muscle</tissue>
    </source>
</reference>
<accession>A0A3L8RYZ2</accession>
<dbReference type="GO" id="GO:0000978">
    <property type="term" value="F:RNA polymerase II cis-regulatory region sequence-specific DNA binding"/>
    <property type="evidence" value="ECO:0007669"/>
    <property type="project" value="TreeGrafter"/>
</dbReference>
<evidence type="ECO:0000256" key="8">
    <source>
        <dbReference type="ARBA" id="ARBA00023163"/>
    </source>
</evidence>
<organism evidence="11 12">
    <name type="scientific">Chloebia gouldiae</name>
    <name type="common">Gouldian finch</name>
    <name type="synonym">Erythrura gouldiae</name>
    <dbReference type="NCBI Taxonomy" id="44316"/>
    <lineage>
        <taxon>Eukaryota</taxon>
        <taxon>Metazoa</taxon>
        <taxon>Chordata</taxon>
        <taxon>Craniata</taxon>
        <taxon>Vertebrata</taxon>
        <taxon>Euteleostomi</taxon>
        <taxon>Archelosauria</taxon>
        <taxon>Archosauria</taxon>
        <taxon>Dinosauria</taxon>
        <taxon>Saurischia</taxon>
        <taxon>Theropoda</taxon>
        <taxon>Coelurosauria</taxon>
        <taxon>Aves</taxon>
        <taxon>Neognathae</taxon>
        <taxon>Neoaves</taxon>
        <taxon>Telluraves</taxon>
        <taxon>Australaves</taxon>
        <taxon>Passeriformes</taxon>
        <taxon>Passeroidea</taxon>
        <taxon>Passeridae</taxon>
        <taxon>Chloebia</taxon>
    </lineage>
</organism>
<dbReference type="Pfam" id="PF00651">
    <property type="entry name" value="BTB"/>
    <property type="match status" value="1"/>
</dbReference>
<evidence type="ECO:0000256" key="4">
    <source>
        <dbReference type="ARBA" id="ARBA00022771"/>
    </source>
</evidence>
<dbReference type="SUPFAM" id="SSF54695">
    <property type="entry name" value="POZ domain"/>
    <property type="match status" value="1"/>
</dbReference>
<dbReference type="EMBL" id="QUSF01000113">
    <property type="protein sequence ID" value="RLV91335.1"/>
    <property type="molecule type" value="Genomic_DNA"/>
</dbReference>
<evidence type="ECO:0000256" key="7">
    <source>
        <dbReference type="ARBA" id="ARBA00023125"/>
    </source>
</evidence>
<gene>
    <name evidence="11" type="ORF">DV515_00014136</name>
</gene>
<name>A0A3L8RYZ2_CHLGU</name>
<evidence type="ECO:0000259" key="10">
    <source>
        <dbReference type="PROSITE" id="PS50097"/>
    </source>
</evidence>
<keyword evidence="3" id="KW-0677">Repeat</keyword>
<keyword evidence="9" id="KW-0539">Nucleus</keyword>
<sequence length="85" mass="9676">MQRKMSDRSCSISNELRLEGRFCDVIISVDGVEFKAHKLILSCCSIYFRSVVETQGDGDKRYALIEVTTLQHFSRTSTCPEPLTK</sequence>
<dbReference type="AlphaFoldDB" id="A0A3L8RYZ2"/>
<evidence type="ECO:0000256" key="5">
    <source>
        <dbReference type="ARBA" id="ARBA00022833"/>
    </source>
</evidence>
<proteinExistence type="predicted"/>
<dbReference type="GO" id="GO:0008270">
    <property type="term" value="F:zinc ion binding"/>
    <property type="evidence" value="ECO:0007669"/>
    <property type="project" value="UniProtKB-KW"/>
</dbReference>
<keyword evidence="7" id="KW-0238">DNA-binding</keyword>
<comment type="caution">
    <text evidence="11">The sequence shown here is derived from an EMBL/GenBank/DDBJ whole genome shotgun (WGS) entry which is preliminary data.</text>
</comment>
<dbReference type="InterPro" id="IPR000210">
    <property type="entry name" value="BTB/POZ_dom"/>
</dbReference>
<evidence type="ECO:0000313" key="12">
    <source>
        <dbReference type="Proteomes" id="UP000276834"/>
    </source>
</evidence>
<dbReference type="GO" id="GO:0000981">
    <property type="term" value="F:DNA-binding transcription factor activity, RNA polymerase II-specific"/>
    <property type="evidence" value="ECO:0007669"/>
    <property type="project" value="TreeGrafter"/>
</dbReference>
<keyword evidence="8" id="KW-0804">Transcription</keyword>
<evidence type="ECO:0000256" key="3">
    <source>
        <dbReference type="ARBA" id="ARBA00022737"/>
    </source>
</evidence>
<evidence type="ECO:0000313" key="11">
    <source>
        <dbReference type="EMBL" id="RLV91335.1"/>
    </source>
</evidence>
<evidence type="ECO:0000256" key="2">
    <source>
        <dbReference type="ARBA" id="ARBA00022723"/>
    </source>
</evidence>
<keyword evidence="4" id="KW-0863">Zinc-finger</keyword>
<keyword evidence="2" id="KW-0479">Metal-binding</keyword>
<feature type="domain" description="BTB" evidence="10">
    <location>
        <begin position="23"/>
        <end position="73"/>
    </location>
</feature>
<comment type="subcellular location">
    <subcellularLocation>
        <location evidence="1">Nucleus</location>
    </subcellularLocation>
</comment>
<keyword evidence="12" id="KW-1185">Reference proteome</keyword>
<dbReference type="InterPro" id="IPR011333">
    <property type="entry name" value="SKP1/BTB/POZ_sf"/>
</dbReference>
<protein>
    <recommendedName>
        <fullName evidence="10">BTB domain-containing protein</fullName>
    </recommendedName>
</protein>
<dbReference type="Proteomes" id="UP000276834">
    <property type="component" value="Unassembled WGS sequence"/>
</dbReference>
<dbReference type="OrthoDB" id="191037at2759"/>
<dbReference type="InterPro" id="IPR050457">
    <property type="entry name" value="ZnFinger_BTB_dom_contain"/>
</dbReference>
<dbReference type="PROSITE" id="PS50097">
    <property type="entry name" value="BTB"/>
    <property type="match status" value="1"/>
</dbReference>
<dbReference type="PANTHER" id="PTHR46105:SF5">
    <property type="entry name" value="ZINC FINGER AND BTB DOMAIN-CONTAINING PROTEIN 44 ISOFORM X1"/>
    <property type="match status" value="1"/>
</dbReference>
<dbReference type="GO" id="GO:0005634">
    <property type="term" value="C:nucleus"/>
    <property type="evidence" value="ECO:0007669"/>
    <property type="project" value="UniProtKB-SubCell"/>
</dbReference>
<keyword evidence="5" id="KW-0862">Zinc</keyword>
<dbReference type="Gene3D" id="3.30.710.10">
    <property type="entry name" value="Potassium Channel Kv1.1, Chain A"/>
    <property type="match status" value="1"/>
</dbReference>
<evidence type="ECO:0000256" key="6">
    <source>
        <dbReference type="ARBA" id="ARBA00023015"/>
    </source>
</evidence>
<dbReference type="PANTHER" id="PTHR46105">
    <property type="entry name" value="AGAP004733-PA"/>
    <property type="match status" value="1"/>
</dbReference>
<evidence type="ECO:0000256" key="1">
    <source>
        <dbReference type="ARBA" id="ARBA00004123"/>
    </source>
</evidence>
<keyword evidence="6" id="KW-0805">Transcription regulation</keyword>
<evidence type="ECO:0000256" key="9">
    <source>
        <dbReference type="ARBA" id="ARBA00023242"/>
    </source>
</evidence>